<organism evidence="2 3">
    <name type="scientific">Cyclobacterium xiamenense</name>
    <dbReference type="NCBI Taxonomy" id="1297121"/>
    <lineage>
        <taxon>Bacteria</taxon>
        <taxon>Pseudomonadati</taxon>
        <taxon>Bacteroidota</taxon>
        <taxon>Cytophagia</taxon>
        <taxon>Cytophagales</taxon>
        <taxon>Cyclobacteriaceae</taxon>
        <taxon>Cyclobacterium</taxon>
    </lineage>
</organism>
<dbReference type="InterPro" id="IPR031321">
    <property type="entry name" value="UCP012641"/>
</dbReference>
<dbReference type="Pfam" id="PF10005">
    <property type="entry name" value="Zn_ribbon_DZR_6"/>
    <property type="match status" value="1"/>
</dbReference>
<dbReference type="InterPro" id="IPR011201">
    <property type="entry name" value="Zinc-ribbon_6_bact"/>
</dbReference>
<dbReference type="OrthoDB" id="256753at2"/>
<dbReference type="Proteomes" id="UP000199403">
    <property type="component" value="Unassembled WGS sequence"/>
</dbReference>
<dbReference type="Pfam" id="PF15887">
    <property type="entry name" value="Peptidase_Mx"/>
    <property type="match status" value="1"/>
</dbReference>
<dbReference type="AlphaFoldDB" id="A0A1H7ALE8"/>
<name>A0A1H7ALE8_9BACT</name>
<accession>A0A1H7ALE8</accession>
<feature type="domain" description="Zinc-ribbon" evidence="1">
    <location>
        <begin position="3"/>
        <end position="93"/>
    </location>
</feature>
<keyword evidence="3" id="KW-1185">Reference proteome</keyword>
<reference evidence="3" key="1">
    <citation type="submission" date="2016-10" db="EMBL/GenBank/DDBJ databases">
        <authorList>
            <person name="Varghese N."/>
            <person name="Submissions S."/>
        </authorList>
    </citation>
    <scope>NUCLEOTIDE SEQUENCE [LARGE SCALE GENOMIC DNA]</scope>
    <source>
        <strain evidence="3">IBRC-M 10761</strain>
    </source>
</reference>
<dbReference type="PIRSF" id="PIRSF012641">
    <property type="entry name" value="UCP012641"/>
    <property type="match status" value="1"/>
</dbReference>
<evidence type="ECO:0000259" key="1">
    <source>
        <dbReference type="Pfam" id="PF10005"/>
    </source>
</evidence>
<evidence type="ECO:0000313" key="3">
    <source>
        <dbReference type="Proteomes" id="UP000199403"/>
    </source>
</evidence>
<dbReference type="RefSeq" id="WP_092177525.1">
    <property type="nucleotide sequence ID" value="NZ_FNZH01000007.1"/>
</dbReference>
<dbReference type="Gene3D" id="3.40.390.70">
    <property type="match status" value="1"/>
</dbReference>
<evidence type="ECO:0000313" key="2">
    <source>
        <dbReference type="EMBL" id="SEJ65424.1"/>
    </source>
</evidence>
<dbReference type="EMBL" id="FNZH01000007">
    <property type="protein sequence ID" value="SEJ65424.1"/>
    <property type="molecule type" value="Genomic_DNA"/>
</dbReference>
<proteinExistence type="predicted"/>
<sequence length="352" mass="40286">MKLFQCSNCRQPVYFENTHCTHCQSLLGFDAGRLELLALQAGTEGLFSIDEAEVVYRYCENERMGVCNWLIPLASSARFCRACSLNRVIPDLSVPAYKQRWKTIEQAKHRLVYALLRWNLPFFPKAGLSDGGLGFDFKASQNQENVLTGHASGIITMNIAEADDVERAMAKKQMDEVYRTVLGHFRHETGHYFWDVLVAGAHWHEGFRELFGDEREPYTQALEAHYQIGPPVGWQENFISAYASAHPWEDWAETWAHYLHLVDTLETAYSFGLTLSPRLNEAIETNASLQLEDGYTCSDFSRLLRQWVPLSLALNSLNRSMGLPDSYPFVISKTVARKMEFVHEIIRYRAEA</sequence>
<gene>
    <name evidence="2" type="ORF">SAMN05192553_10792</name>
</gene>
<dbReference type="STRING" id="1416801.SAMN05192553_10792"/>
<protein>
    <recommendedName>
        <fullName evidence="1">Zinc-ribbon domain-containing protein</fullName>
    </recommendedName>
</protein>